<dbReference type="eggNOG" id="ENOG503065A">
    <property type="taxonomic scope" value="Bacteria"/>
</dbReference>
<evidence type="ECO:0000259" key="1">
    <source>
        <dbReference type="Pfam" id="PF12728"/>
    </source>
</evidence>
<dbReference type="EMBL" id="AHYS01000006">
    <property type="protein sequence ID" value="ESK61295.1"/>
    <property type="molecule type" value="Genomic_DNA"/>
</dbReference>
<feature type="domain" description="Helix-turn-helix" evidence="1">
    <location>
        <begin position="28"/>
        <end position="67"/>
    </location>
</feature>
<dbReference type="AlphaFoldDB" id="S1QZ14"/>
<keyword evidence="3" id="KW-1185">Reference proteome</keyword>
<dbReference type="HOGENOM" id="CLU_191365_0_0_9"/>
<name>S1QZ14_9ENTE</name>
<dbReference type="PATRIC" id="fig|1121864.4.peg.699"/>
<proteinExistence type="predicted"/>
<reference evidence="2 3" key="1">
    <citation type="submission" date="2013-10" db="EMBL/GenBank/DDBJ databases">
        <title>The Genome Sequence of Enterococcus cecorum DSM 20682 (= ATCC 43198) (Illumina assembly).</title>
        <authorList>
            <consortium name="The Broad Institute Genomics Platform"/>
            <consortium name="The Broad Institute Genome Sequencing Center for Infectious Disease"/>
            <person name="Earl A."/>
            <person name="Russ C."/>
            <person name="Gilmore M."/>
            <person name="Surin D."/>
            <person name="Walker B."/>
            <person name="Young S."/>
            <person name="Zeng Q."/>
            <person name="Gargeya S."/>
            <person name="Fitzgerald M."/>
            <person name="Haas B."/>
            <person name="Abouelleil A."/>
            <person name="Allen A.W."/>
            <person name="Alvarado L."/>
            <person name="Arachchi H.M."/>
            <person name="Berlin A.M."/>
            <person name="Chapman S.B."/>
            <person name="Gainer-Dewar J."/>
            <person name="Goldberg J."/>
            <person name="Griggs A."/>
            <person name="Gujja S."/>
            <person name="Hansen M."/>
            <person name="Howarth C."/>
            <person name="Imamovic A."/>
            <person name="Ireland A."/>
            <person name="Larimer J."/>
            <person name="McCowan C."/>
            <person name="Murphy C."/>
            <person name="Pearson M."/>
            <person name="Poon T.W."/>
            <person name="Priest M."/>
            <person name="Roberts A."/>
            <person name="Saif S."/>
            <person name="Shea T."/>
            <person name="Sisk P."/>
            <person name="Sykes S."/>
            <person name="Wortman J."/>
            <person name="Nusbaum C."/>
            <person name="Birren B."/>
        </authorList>
    </citation>
    <scope>NUCLEOTIDE SEQUENCE [LARGE SCALE GENOMIC DNA]</scope>
    <source>
        <strain evidence="2 3">ATCC 43198</strain>
    </source>
</reference>
<dbReference type="Proteomes" id="UP000017415">
    <property type="component" value="Unassembled WGS sequence"/>
</dbReference>
<dbReference type="Pfam" id="PF12728">
    <property type="entry name" value="HTH_17"/>
    <property type="match status" value="1"/>
</dbReference>
<gene>
    <name evidence="2" type="ORF">OMO_01355</name>
</gene>
<dbReference type="OrthoDB" id="26294at2"/>
<dbReference type="GeneID" id="60872491"/>
<dbReference type="RefSeq" id="WP_016250887.1">
    <property type="nucleotide sequence ID" value="NZ_ASWI01000003.1"/>
</dbReference>
<protein>
    <recommendedName>
        <fullName evidence="1">Helix-turn-helix domain-containing protein</fullName>
    </recommendedName>
</protein>
<dbReference type="InterPro" id="IPR041657">
    <property type="entry name" value="HTH_17"/>
</dbReference>
<evidence type="ECO:0000313" key="3">
    <source>
        <dbReference type="Proteomes" id="UP000017415"/>
    </source>
</evidence>
<organism evidence="2 3">
    <name type="scientific">Enterococcus cecorum DSM 20682 = ATCC 43198</name>
    <dbReference type="NCBI Taxonomy" id="1121864"/>
    <lineage>
        <taxon>Bacteria</taxon>
        <taxon>Bacillati</taxon>
        <taxon>Bacillota</taxon>
        <taxon>Bacilli</taxon>
        <taxon>Lactobacillales</taxon>
        <taxon>Enterococcaceae</taxon>
        <taxon>Enterococcus</taxon>
    </lineage>
</organism>
<sequence>MQTLALVNMDDLRKLFAEKQIKNEVWNLDEASEYLKCSRATLAKQAAKGLVPACKVGTDWKFSSIALFHLVSGGTLKQEVTQ</sequence>
<comment type="caution">
    <text evidence="2">The sequence shown here is derived from an EMBL/GenBank/DDBJ whole genome shotgun (WGS) entry which is preliminary data.</text>
</comment>
<evidence type="ECO:0000313" key="2">
    <source>
        <dbReference type="EMBL" id="ESK61295.1"/>
    </source>
</evidence>
<accession>S1QZ14</accession>